<dbReference type="OrthoDB" id="7835646at2"/>
<keyword evidence="1" id="KW-0732">Signal</keyword>
<organism evidence="2 3">
    <name type="scientific">Roseinatronobacter bogoriensis subsp. barguzinensis</name>
    <dbReference type="NCBI Taxonomy" id="441209"/>
    <lineage>
        <taxon>Bacteria</taxon>
        <taxon>Pseudomonadati</taxon>
        <taxon>Pseudomonadota</taxon>
        <taxon>Alphaproteobacteria</taxon>
        <taxon>Rhodobacterales</taxon>
        <taxon>Paracoccaceae</taxon>
        <taxon>Roseinatronobacter</taxon>
    </lineage>
</organism>
<sequence>MHKIASLAAAFCIMAPALHADSLTLFASGEDLATAGFTAPKLTRDGWELEFSRILVNFDQITAWQSNPPFMADGPEISGDALVFSGPVIVDLIDADEDDRVELATMPAAPGHYNALSWALVPAASGEIEGYSLVLEGVARKEGQEVDFTLRSADAVMHACGEYLGDTRKGFVTEDSAGDLEMTFHLDHLFGRADKGAEDETNVAALGFDRFATGGVHDFSFGDLHVGHVGEGHCYVSSM</sequence>
<dbReference type="AlphaFoldDB" id="A0A2K8KDF8"/>
<evidence type="ECO:0000256" key="1">
    <source>
        <dbReference type="SAM" id="SignalP"/>
    </source>
</evidence>
<keyword evidence="3" id="KW-1185">Reference proteome</keyword>
<reference evidence="2 3" key="1">
    <citation type="submission" date="2017-11" db="EMBL/GenBank/DDBJ databases">
        <title>Revised Sequence and Annotation of the Rhodobaca barguzinensis strain alga05 Genome.</title>
        <authorList>
            <person name="Kopejtka K."/>
            <person name="Tomasch J.M."/>
            <person name="Bunk B."/>
            <person name="Koblizek M."/>
        </authorList>
    </citation>
    <scope>NUCLEOTIDE SEQUENCE [LARGE SCALE GENOMIC DNA]</scope>
    <source>
        <strain evidence="3">alga05</strain>
    </source>
</reference>
<accession>A0A2K8KDF8</accession>
<evidence type="ECO:0000313" key="2">
    <source>
        <dbReference type="EMBL" id="ATX67016.1"/>
    </source>
</evidence>
<feature type="chain" id="PRO_5014784710" description="DUF4382 domain-containing protein" evidence="1">
    <location>
        <begin position="21"/>
        <end position="239"/>
    </location>
</feature>
<gene>
    <name evidence="2" type="ORF">BG454_15305</name>
</gene>
<feature type="signal peptide" evidence="1">
    <location>
        <begin position="1"/>
        <end position="20"/>
    </location>
</feature>
<evidence type="ECO:0000313" key="3">
    <source>
        <dbReference type="Proteomes" id="UP000228948"/>
    </source>
</evidence>
<dbReference type="EMBL" id="CP024899">
    <property type="protein sequence ID" value="ATX67016.1"/>
    <property type="molecule type" value="Genomic_DNA"/>
</dbReference>
<evidence type="ECO:0008006" key="4">
    <source>
        <dbReference type="Google" id="ProtNLM"/>
    </source>
</evidence>
<dbReference type="Proteomes" id="UP000228948">
    <property type="component" value="Chromosome"/>
</dbReference>
<name>A0A2K8KDF8_9RHOB</name>
<dbReference type="STRING" id="441209.GCA_001870665_02846"/>
<dbReference type="KEGG" id="rbg:BG454_15305"/>
<dbReference type="RefSeq" id="WP_071481470.1">
    <property type="nucleotide sequence ID" value="NZ_CP024899.1"/>
</dbReference>
<proteinExistence type="predicted"/>
<protein>
    <recommendedName>
        <fullName evidence="4">DUF4382 domain-containing protein</fullName>
    </recommendedName>
</protein>